<evidence type="ECO:0000256" key="1">
    <source>
        <dbReference type="ARBA" id="ARBA00004141"/>
    </source>
</evidence>
<dbReference type="Pfam" id="PF00001">
    <property type="entry name" value="7tm_1"/>
    <property type="match status" value="1"/>
</dbReference>
<keyword evidence="7" id="KW-0807">Transducer</keyword>
<keyword evidence="6" id="KW-0675">Receptor</keyword>
<dbReference type="SUPFAM" id="SSF81321">
    <property type="entry name" value="Family A G protein-coupled receptor-like"/>
    <property type="match status" value="1"/>
</dbReference>
<evidence type="ECO:0000256" key="5">
    <source>
        <dbReference type="ARBA" id="ARBA00023136"/>
    </source>
</evidence>
<evidence type="ECO:0000256" key="7">
    <source>
        <dbReference type="ARBA" id="ARBA00023224"/>
    </source>
</evidence>
<name>A0ABD0Z416_9HEMI</name>
<evidence type="ECO:0008006" key="11">
    <source>
        <dbReference type="Google" id="ProtNLM"/>
    </source>
</evidence>
<dbReference type="PANTHER" id="PTHR24235:SF12">
    <property type="entry name" value="G-PROTEIN COUPLED RECEPTORS FAMILY 1 PROFILE DOMAIN-CONTAINING PROTEIN"/>
    <property type="match status" value="1"/>
</dbReference>
<evidence type="ECO:0000256" key="6">
    <source>
        <dbReference type="ARBA" id="ARBA00023170"/>
    </source>
</evidence>
<organism evidence="9 10">
    <name type="scientific">Ranatra chinensis</name>
    <dbReference type="NCBI Taxonomy" id="642074"/>
    <lineage>
        <taxon>Eukaryota</taxon>
        <taxon>Metazoa</taxon>
        <taxon>Ecdysozoa</taxon>
        <taxon>Arthropoda</taxon>
        <taxon>Hexapoda</taxon>
        <taxon>Insecta</taxon>
        <taxon>Pterygota</taxon>
        <taxon>Neoptera</taxon>
        <taxon>Paraneoptera</taxon>
        <taxon>Hemiptera</taxon>
        <taxon>Heteroptera</taxon>
        <taxon>Panheteroptera</taxon>
        <taxon>Nepomorpha</taxon>
        <taxon>Nepidae</taxon>
        <taxon>Ranatrinae</taxon>
        <taxon>Ranatra</taxon>
    </lineage>
</organism>
<dbReference type="GO" id="GO:0004930">
    <property type="term" value="F:G protein-coupled receptor activity"/>
    <property type="evidence" value="ECO:0007669"/>
    <property type="project" value="UniProtKB-KW"/>
</dbReference>
<dbReference type="InterPro" id="IPR000276">
    <property type="entry name" value="GPCR_Rhodpsn"/>
</dbReference>
<reference evidence="9 10" key="1">
    <citation type="submission" date="2024-07" db="EMBL/GenBank/DDBJ databases">
        <title>Chromosome-level genome assembly of the water stick insect Ranatra chinensis (Heteroptera: Nepidae).</title>
        <authorList>
            <person name="Liu X."/>
        </authorList>
    </citation>
    <scope>NUCLEOTIDE SEQUENCE [LARGE SCALE GENOMIC DNA]</scope>
    <source>
        <strain evidence="9">Cailab_2021Rc</strain>
        <tissue evidence="9">Muscle</tissue>
    </source>
</reference>
<evidence type="ECO:0000256" key="4">
    <source>
        <dbReference type="ARBA" id="ARBA00023040"/>
    </source>
</evidence>
<dbReference type="Proteomes" id="UP001558652">
    <property type="component" value="Unassembled WGS sequence"/>
</dbReference>
<evidence type="ECO:0000313" key="10">
    <source>
        <dbReference type="Proteomes" id="UP001558652"/>
    </source>
</evidence>
<comment type="caution">
    <text evidence="9">The sequence shown here is derived from an EMBL/GenBank/DDBJ whole genome shotgun (WGS) entry which is preliminary data.</text>
</comment>
<comment type="subcellular location">
    <subcellularLocation>
        <location evidence="1">Membrane</location>
        <topology evidence="1">Multi-pass membrane protein</topology>
    </subcellularLocation>
</comment>
<dbReference type="EMBL" id="JBFDAA010000003">
    <property type="protein sequence ID" value="KAL1138457.1"/>
    <property type="molecule type" value="Genomic_DNA"/>
</dbReference>
<dbReference type="GO" id="GO:0016020">
    <property type="term" value="C:membrane"/>
    <property type="evidence" value="ECO:0007669"/>
    <property type="project" value="UniProtKB-SubCell"/>
</dbReference>
<feature type="transmembrane region" description="Helical" evidence="8">
    <location>
        <begin position="36"/>
        <end position="57"/>
    </location>
</feature>
<gene>
    <name evidence="9" type="ORF">AAG570_008521</name>
</gene>
<protein>
    <recommendedName>
        <fullName evidence="11">G-protein coupled receptors family 1 profile domain-containing protein</fullName>
    </recommendedName>
</protein>
<keyword evidence="2 8" id="KW-0812">Transmembrane</keyword>
<keyword evidence="5 8" id="KW-0472">Membrane</keyword>
<keyword evidence="3 8" id="KW-1133">Transmembrane helix</keyword>
<dbReference type="PANTHER" id="PTHR24235">
    <property type="entry name" value="NEUROPEPTIDE Y RECEPTOR"/>
    <property type="match status" value="1"/>
</dbReference>
<proteinExistence type="predicted"/>
<accession>A0ABD0Z416</accession>
<evidence type="ECO:0000313" key="9">
    <source>
        <dbReference type="EMBL" id="KAL1138457.1"/>
    </source>
</evidence>
<evidence type="ECO:0000256" key="3">
    <source>
        <dbReference type="ARBA" id="ARBA00022989"/>
    </source>
</evidence>
<keyword evidence="4" id="KW-0297">G-protein coupled receptor</keyword>
<dbReference type="AlphaFoldDB" id="A0ABD0Z416"/>
<dbReference type="Gene3D" id="1.20.1070.10">
    <property type="entry name" value="Rhodopsin 7-helix transmembrane proteins"/>
    <property type="match status" value="1"/>
</dbReference>
<evidence type="ECO:0000256" key="8">
    <source>
        <dbReference type="SAM" id="Phobius"/>
    </source>
</evidence>
<keyword evidence="10" id="KW-1185">Reference proteome</keyword>
<evidence type="ECO:0000256" key="2">
    <source>
        <dbReference type="ARBA" id="ARBA00022692"/>
    </source>
</evidence>
<sequence>MSDVITCLQVVEPFTFQRLVLYETCIERWPSQRLKVAYAVCVLLLQAVIPALVVCVVHARIASHLNAHAKTQKDSRRAQRELNRNRKTTLLLSGSIQITFK</sequence>